<dbReference type="PANTHER" id="PTHR37422">
    <property type="entry name" value="TEICHURONIC ACID BIOSYNTHESIS PROTEIN TUAE"/>
    <property type="match status" value="1"/>
</dbReference>
<name>A0A1M4YDY7_9BACT</name>
<dbReference type="InterPro" id="IPR007016">
    <property type="entry name" value="O-antigen_ligase-rel_domated"/>
</dbReference>
<dbReference type="GO" id="GO:0016874">
    <property type="term" value="F:ligase activity"/>
    <property type="evidence" value="ECO:0007669"/>
    <property type="project" value="UniProtKB-KW"/>
</dbReference>
<evidence type="ECO:0000313" key="7">
    <source>
        <dbReference type="EMBL" id="SHF03939.1"/>
    </source>
</evidence>
<feature type="transmembrane region" description="Helical" evidence="5">
    <location>
        <begin position="213"/>
        <end position="236"/>
    </location>
</feature>
<evidence type="ECO:0000256" key="4">
    <source>
        <dbReference type="ARBA" id="ARBA00023136"/>
    </source>
</evidence>
<dbReference type="AlphaFoldDB" id="A0A1M4YDY7"/>
<dbReference type="Pfam" id="PF04932">
    <property type="entry name" value="Wzy_C"/>
    <property type="match status" value="1"/>
</dbReference>
<keyword evidence="3 5" id="KW-1133">Transmembrane helix</keyword>
<organism evidence="7 8">
    <name type="scientific">Fodinibius roseus</name>
    <dbReference type="NCBI Taxonomy" id="1194090"/>
    <lineage>
        <taxon>Bacteria</taxon>
        <taxon>Pseudomonadati</taxon>
        <taxon>Balneolota</taxon>
        <taxon>Balneolia</taxon>
        <taxon>Balneolales</taxon>
        <taxon>Balneolaceae</taxon>
        <taxon>Fodinibius</taxon>
    </lineage>
</organism>
<feature type="transmembrane region" description="Helical" evidence="5">
    <location>
        <begin position="51"/>
        <end position="70"/>
    </location>
</feature>
<evidence type="ECO:0000256" key="1">
    <source>
        <dbReference type="ARBA" id="ARBA00004141"/>
    </source>
</evidence>
<reference evidence="7 8" key="1">
    <citation type="submission" date="2016-11" db="EMBL/GenBank/DDBJ databases">
        <authorList>
            <person name="Jaros S."/>
            <person name="Januszkiewicz K."/>
            <person name="Wedrychowicz H."/>
        </authorList>
    </citation>
    <scope>NUCLEOTIDE SEQUENCE [LARGE SCALE GENOMIC DNA]</scope>
    <source>
        <strain evidence="7 8">DSM 21986</strain>
    </source>
</reference>
<feature type="transmembrane region" description="Helical" evidence="5">
    <location>
        <begin position="113"/>
        <end position="132"/>
    </location>
</feature>
<dbReference type="Proteomes" id="UP000184041">
    <property type="component" value="Unassembled WGS sequence"/>
</dbReference>
<dbReference type="EMBL" id="FQUS01000005">
    <property type="protein sequence ID" value="SHF03939.1"/>
    <property type="molecule type" value="Genomic_DNA"/>
</dbReference>
<dbReference type="PANTHER" id="PTHR37422:SF13">
    <property type="entry name" value="LIPOPOLYSACCHARIDE BIOSYNTHESIS PROTEIN PA4999-RELATED"/>
    <property type="match status" value="1"/>
</dbReference>
<dbReference type="STRING" id="1194090.SAMN05443144_10539"/>
<proteinExistence type="predicted"/>
<feature type="transmembrane region" description="Helical" evidence="5">
    <location>
        <begin position="20"/>
        <end position="39"/>
    </location>
</feature>
<evidence type="ECO:0000256" key="2">
    <source>
        <dbReference type="ARBA" id="ARBA00022692"/>
    </source>
</evidence>
<keyword evidence="7" id="KW-0436">Ligase</keyword>
<evidence type="ECO:0000259" key="6">
    <source>
        <dbReference type="Pfam" id="PF04932"/>
    </source>
</evidence>
<gene>
    <name evidence="7" type="ORF">SAMN05443144_10539</name>
</gene>
<feature type="transmembrane region" description="Helical" evidence="5">
    <location>
        <begin position="174"/>
        <end position="201"/>
    </location>
</feature>
<keyword evidence="4 5" id="KW-0472">Membrane</keyword>
<keyword evidence="2 5" id="KW-0812">Transmembrane</keyword>
<evidence type="ECO:0000256" key="3">
    <source>
        <dbReference type="ARBA" id="ARBA00022989"/>
    </source>
</evidence>
<feature type="transmembrane region" description="Helical" evidence="5">
    <location>
        <begin position="360"/>
        <end position="378"/>
    </location>
</feature>
<accession>A0A1M4YDY7</accession>
<feature type="domain" description="O-antigen ligase-related" evidence="6">
    <location>
        <begin position="176"/>
        <end position="338"/>
    </location>
</feature>
<feature type="transmembrane region" description="Helical" evidence="5">
    <location>
        <begin position="82"/>
        <end position="101"/>
    </location>
</feature>
<comment type="subcellular location">
    <subcellularLocation>
        <location evidence="1">Membrane</location>
        <topology evidence="1">Multi-pass membrane protein</topology>
    </subcellularLocation>
</comment>
<dbReference type="InterPro" id="IPR051533">
    <property type="entry name" value="WaaL-like"/>
</dbReference>
<dbReference type="GO" id="GO:0016020">
    <property type="term" value="C:membrane"/>
    <property type="evidence" value="ECO:0007669"/>
    <property type="project" value="UniProtKB-SubCell"/>
</dbReference>
<evidence type="ECO:0000256" key="5">
    <source>
        <dbReference type="SAM" id="Phobius"/>
    </source>
</evidence>
<dbReference type="RefSeq" id="WP_170864296.1">
    <property type="nucleotide sequence ID" value="NZ_FQUS01000005.1"/>
</dbReference>
<sequence>MDLQKKFVLGLSLVSLYGTVTNFVYLSPLLTLLVPLGLYAVNKDELARPVAWLYGFLLLFLVSVVLYHPLSLVEFGFYRRDGNFIISYAPLLILPLFSYEFELRQYFRKFYRFSVILYGLLFVYHLLTTNFLGSIHEIVFSGLFYAQNAVGGFLSILGALGFAYWYHRRSKKELFCFLLVAIILVATYSRGSILGLALGIAGWYCTVTGRTKTLIGLLIIPVLFTAGSLMIGYPYYTDRLVTQDEVTKEIDSDVGQKNANVMIRVFYTFPRAWYMFLESPILGSGVGSYDDRPYDLQEIVPYLTYNAQPQKAHTDAHAHHSYLHILAEQGVVGLTLFLTFWVSLFLYLKRIKTQPVIRDYLLIVFFTVTFSSFTAHRITTPSQMLPFTISLGLFIMHREAYKRVKIRVLSGEESDETL</sequence>
<evidence type="ECO:0000313" key="8">
    <source>
        <dbReference type="Proteomes" id="UP000184041"/>
    </source>
</evidence>
<feature type="transmembrane region" description="Helical" evidence="5">
    <location>
        <begin position="272"/>
        <end position="289"/>
    </location>
</feature>
<keyword evidence="8" id="KW-1185">Reference proteome</keyword>
<feature type="transmembrane region" description="Helical" evidence="5">
    <location>
        <begin position="330"/>
        <end position="348"/>
    </location>
</feature>
<protein>
    <submittedName>
        <fullName evidence="7">O-Antigen ligase</fullName>
    </submittedName>
</protein>
<feature type="transmembrane region" description="Helical" evidence="5">
    <location>
        <begin position="144"/>
        <end position="167"/>
    </location>
</feature>